<name>A0A9P4MXV5_9PLEO</name>
<dbReference type="Proteomes" id="UP000800093">
    <property type="component" value="Unassembled WGS sequence"/>
</dbReference>
<evidence type="ECO:0000313" key="1">
    <source>
        <dbReference type="EMBL" id="KAF2261765.1"/>
    </source>
</evidence>
<dbReference type="PANTHER" id="PTHR37474">
    <property type="entry name" value="RNA LIGASE/CYCLIC NUCLEOTIDE PHOSPHODIESTERASE"/>
    <property type="match status" value="1"/>
</dbReference>
<accession>A0A9P4MXV5</accession>
<evidence type="ECO:0000313" key="2">
    <source>
        <dbReference type="Proteomes" id="UP000800093"/>
    </source>
</evidence>
<comment type="caution">
    <text evidence="1">The sequence shown here is derived from an EMBL/GenBank/DDBJ whole genome shotgun (WGS) entry which is preliminary data.</text>
</comment>
<dbReference type="EMBL" id="ML986650">
    <property type="protein sequence ID" value="KAF2261765.1"/>
    <property type="molecule type" value="Genomic_DNA"/>
</dbReference>
<protein>
    <submittedName>
        <fullName evidence="1">Uncharacterized protein</fullName>
    </submittedName>
</protein>
<gene>
    <name evidence="1" type="ORF">CC78DRAFT_340505</name>
</gene>
<reference evidence="2" key="1">
    <citation type="journal article" date="2020" name="Stud. Mycol.">
        <title>101 Dothideomycetes genomes: A test case for predicting lifestyles and emergence of pathogens.</title>
        <authorList>
            <person name="Haridas S."/>
            <person name="Albert R."/>
            <person name="Binder M."/>
            <person name="Bloem J."/>
            <person name="LaButti K."/>
            <person name="Salamov A."/>
            <person name="Andreopoulos B."/>
            <person name="Baker S."/>
            <person name="Barry K."/>
            <person name="Bills G."/>
            <person name="Bluhm B."/>
            <person name="Cannon C."/>
            <person name="Castanera R."/>
            <person name="Culley D."/>
            <person name="Daum C."/>
            <person name="Ezra D."/>
            <person name="Gonzalez J."/>
            <person name="Henrissat B."/>
            <person name="Kuo A."/>
            <person name="Liang C."/>
            <person name="Lipzen A."/>
            <person name="Lutzoni F."/>
            <person name="Magnuson J."/>
            <person name="Mondo S."/>
            <person name="Nolan M."/>
            <person name="Ohm R."/>
            <person name="Pangilinan J."/>
            <person name="Park H.-J."/>
            <person name="Ramirez L."/>
            <person name="Alfaro M."/>
            <person name="Sun H."/>
            <person name="Tritt A."/>
            <person name="Yoshinaga Y."/>
            <person name="Zwiers L.-H."/>
            <person name="Turgeon B."/>
            <person name="Goodwin S."/>
            <person name="Spatafora J."/>
            <person name="Crous P."/>
            <person name="Grigoriev I."/>
        </authorList>
    </citation>
    <scope>NUCLEOTIDE SEQUENCE [LARGE SCALE GENOMIC DNA]</scope>
    <source>
        <strain evidence="2">CBS 304.66</strain>
    </source>
</reference>
<dbReference type="SUPFAM" id="SSF55144">
    <property type="entry name" value="LigT-like"/>
    <property type="match status" value="1"/>
</dbReference>
<dbReference type="Pfam" id="PF13563">
    <property type="entry name" value="2_5_RNA_ligase2"/>
    <property type="match status" value="1"/>
</dbReference>
<dbReference type="InterPro" id="IPR009097">
    <property type="entry name" value="Cyclic_Pdiesterase"/>
</dbReference>
<proteinExistence type="predicted"/>
<organism evidence="1 2">
    <name type="scientific">Lojkania enalia</name>
    <dbReference type="NCBI Taxonomy" id="147567"/>
    <lineage>
        <taxon>Eukaryota</taxon>
        <taxon>Fungi</taxon>
        <taxon>Dikarya</taxon>
        <taxon>Ascomycota</taxon>
        <taxon>Pezizomycotina</taxon>
        <taxon>Dothideomycetes</taxon>
        <taxon>Pleosporomycetidae</taxon>
        <taxon>Pleosporales</taxon>
        <taxon>Pleosporales incertae sedis</taxon>
        <taxon>Lojkania</taxon>
    </lineage>
</organism>
<dbReference type="Gene3D" id="3.90.1140.10">
    <property type="entry name" value="Cyclic phosphodiesterase"/>
    <property type="match status" value="1"/>
</dbReference>
<sequence>MPGRKQITAAQLAQHLSYKSSLALLPPSSITRPIEDVRRVHDKHFTRWPPHINLIYPFLASNSEAGLSEEQGGRVQDPSNQPLPRLKQDIRSRIETVVRDIQPFHVALSADPAGVFHHGKKNKTVWLDPLAPSTTRSATTIHELQAALQSEFAECDADGRPFTPHLSLGGARSDKGAQDICDAIRNSIANLQLSEAPEQEDKQPIVLNYYVDKVFVIARKGFHDRFQIIGAVELGKK</sequence>
<dbReference type="OrthoDB" id="10263155at2759"/>
<dbReference type="AlphaFoldDB" id="A0A9P4MXV5"/>
<dbReference type="PANTHER" id="PTHR37474:SF1">
    <property type="entry name" value="2'-5' RNA LIGASE FAMILY PROTEIN"/>
    <property type="match status" value="1"/>
</dbReference>
<keyword evidence="2" id="KW-1185">Reference proteome</keyword>